<keyword evidence="1" id="KW-1133">Transmembrane helix</keyword>
<dbReference type="Proteomes" id="UP000195273">
    <property type="component" value="Chromosome"/>
</dbReference>
<keyword evidence="3" id="KW-1185">Reference proteome</keyword>
<dbReference type="KEGG" id="lvs:LOKVESSMR4R_02985"/>
<gene>
    <name evidence="2" type="ORF">LOKVESSMR4R_02985</name>
</gene>
<dbReference type="EMBL" id="CP021431">
    <property type="protein sequence ID" value="ARU02274.1"/>
    <property type="molecule type" value="Genomic_DNA"/>
</dbReference>
<proteinExistence type="predicted"/>
<evidence type="ECO:0000256" key="1">
    <source>
        <dbReference type="SAM" id="Phobius"/>
    </source>
</evidence>
<keyword evidence="1" id="KW-0472">Membrane</keyword>
<name>A0A1Y0EF92_9RHOB</name>
<protein>
    <submittedName>
        <fullName evidence="2">Uncharacterized protein</fullName>
    </submittedName>
</protein>
<dbReference type="OrthoDB" id="7857877at2"/>
<accession>A0A1Y0EF92</accession>
<evidence type="ECO:0000313" key="3">
    <source>
        <dbReference type="Proteomes" id="UP000195273"/>
    </source>
</evidence>
<evidence type="ECO:0000313" key="2">
    <source>
        <dbReference type="EMBL" id="ARU02274.1"/>
    </source>
</evidence>
<dbReference type="RefSeq" id="WP_087209970.1">
    <property type="nucleotide sequence ID" value="NZ_CP021431.1"/>
</dbReference>
<reference evidence="2 3" key="1">
    <citation type="submission" date="2017-05" db="EMBL/GenBank/DDBJ databases">
        <title>Genome Sequence of Loktanella vestfoldensis Strain SMR4r Isolated from a Culture of the Diatom Skeletonema marinoi.</title>
        <authorList>
            <person name="Topel M."/>
            <person name="Pinder M.I.M."/>
            <person name="Johansson O.N."/>
            <person name="Kourtchenko O."/>
            <person name="Godhe A."/>
            <person name="Clarke A.K."/>
        </authorList>
    </citation>
    <scope>NUCLEOTIDE SEQUENCE [LARGE SCALE GENOMIC DNA]</scope>
    <source>
        <strain evidence="2 3">SMR4r</strain>
    </source>
</reference>
<keyword evidence="1" id="KW-0812">Transmembrane</keyword>
<organism evidence="2 3">
    <name type="scientific">Yoonia vestfoldensis</name>
    <dbReference type="NCBI Taxonomy" id="245188"/>
    <lineage>
        <taxon>Bacteria</taxon>
        <taxon>Pseudomonadati</taxon>
        <taxon>Pseudomonadota</taxon>
        <taxon>Alphaproteobacteria</taxon>
        <taxon>Rhodobacterales</taxon>
        <taxon>Paracoccaceae</taxon>
        <taxon>Yoonia</taxon>
    </lineage>
</organism>
<feature type="transmembrane region" description="Helical" evidence="1">
    <location>
        <begin position="50"/>
        <end position="73"/>
    </location>
</feature>
<dbReference type="AlphaFoldDB" id="A0A1Y0EF92"/>
<sequence>MIAATLDELHDRYPGCETLAFADLSTQMVLITNAKAIFRREALDALGAEAALVLGTNGGLAIGGAMAMTAFVATRDHLRIYLRSARDPNDALCCVCAADTDIDSFLTEARACLDRISDDA</sequence>